<evidence type="ECO:0000256" key="21">
    <source>
        <dbReference type="ARBA" id="ARBA00077154"/>
    </source>
</evidence>
<evidence type="ECO:0000256" key="12">
    <source>
        <dbReference type="ARBA" id="ARBA00022842"/>
    </source>
</evidence>
<dbReference type="NCBIfam" id="NF002528">
    <property type="entry name" value="PRK01966.1-4"/>
    <property type="match status" value="1"/>
</dbReference>
<keyword evidence="15 25" id="KW-0464">Manganese</keyword>
<proteinExistence type="inferred from homology"/>
<feature type="binding site" evidence="24">
    <location>
        <begin position="190"/>
        <end position="191"/>
    </location>
    <ligand>
        <name>ATP</name>
        <dbReference type="ChEBI" id="CHEBI:30616"/>
    </ligand>
</feature>
<dbReference type="AlphaFoldDB" id="A0A8J6TGL1"/>
<feature type="binding site" evidence="24">
    <location>
        <begin position="313"/>
        <end position="314"/>
    </location>
    <ligand>
        <name>ATP</name>
        <dbReference type="ChEBI" id="CHEBI:30616"/>
    </ligand>
</feature>
<comment type="cofactor">
    <cofactor evidence="1">
        <name>Mn(2+)</name>
        <dbReference type="ChEBI" id="CHEBI:29035"/>
    </cofactor>
</comment>
<evidence type="ECO:0000256" key="7">
    <source>
        <dbReference type="ARBA" id="ARBA00022490"/>
    </source>
</evidence>
<evidence type="ECO:0000256" key="2">
    <source>
        <dbReference type="ARBA" id="ARBA00003921"/>
    </source>
</evidence>
<evidence type="ECO:0000256" key="11">
    <source>
        <dbReference type="ARBA" id="ARBA00022840"/>
    </source>
</evidence>
<feature type="binding site" evidence="25">
    <location>
        <position position="314"/>
    </location>
    <ligand>
        <name>Mg(2+)</name>
        <dbReference type="ChEBI" id="CHEBI:18420"/>
        <label>1</label>
    </ligand>
</feature>
<comment type="pathway">
    <text evidence="18">Glycan biosynthesis.</text>
</comment>
<evidence type="ECO:0000256" key="10">
    <source>
        <dbReference type="ARBA" id="ARBA00022741"/>
    </source>
</evidence>
<evidence type="ECO:0000313" key="28">
    <source>
        <dbReference type="EMBL" id="MBC8336103.1"/>
    </source>
</evidence>
<feature type="active site" evidence="23">
    <location>
        <position position="17"/>
    </location>
</feature>
<sequence>MTKKLKVAVIFGGRSGEHEVSLMSAKSVLGALDPQKYELIQIGITHEGAWMSGENTLAIFSGKASGELNPVFLPGDPSLAGLYALSQTEYTKLSDFDVVFPVMHGSYGEDGAMQGLLEMADVAYVGAGVVGSAVGMDKGIFKDVMIANGIPVVESVFALRSEIEADMNAVIEKIETLGYPVFVKPANMGSSVGVSKCDNRSSLGEGLMEAAAYDRRILIERGINAREIEISVLGNDDPQASVPGEVEPSREFYSYESKYIDGTSGLLIPAPLSEERAELMRQIAVKAYKAIDCAGMARVDFMIDKDDDKFYLNEVNTLPGFTEISMYPKLWEASGLSYPQLVDRLIELALERKADRDRTERRFRSNA</sequence>
<dbReference type="InterPro" id="IPR011127">
    <property type="entry name" value="Dala_Dala_lig_N"/>
</dbReference>
<feature type="binding site" evidence="24">
    <location>
        <position position="138"/>
    </location>
    <ligand>
        <name>ATP</name>
        <dbReference type="ChEBI" id="CHEBI:30616"/>
    </ligand>
</feature>
<dbReference type="Gene3D" id="3.40.50.20">
    <property type="match status" value="1"/>
</dbReference>
<dbReference type="UniPathway" id="UPA00219"/>
<comment type="similarity">
    <text evidence="5 22">Belongs to the D-alanine--D-alanine ligase family.</text>
</comment>
<keyword evidence="8 22" id="KW-0436">Ligase</keyword>
<evidence type="ECO:0000256" key="16">
    <source>
        <dbReference type="ARBA" id="ARBA00023316"/>
    </source>
</evidence>
<dbReference type="FunFam" id="3.30.1490.20:FF:000007">
    <property type="entry name" value="D-alanine--D-alanine ligase"/>
    <property type="match status" value="1"/>
</dbReference>
<dbReference type="InterPro" id="IPR016185">
    <property type="entry name" value="PreATP-grasp_dom_sf"/>
</dbReference>
<dbReference type="GO" id="GO:0071555">
    <property type="term" value="P:cell wall organization"/>
    <property type="evidence" value="ECO:0007669"/>
    <property type="project" value="UniProtKB-KW"/>
</dbReference>
<evidence type="ECO:0000256" key="6">
    <source>
        <dbReference type="ARBA" id="ARBA00012216"/>
    </source>
</evidence>
<keyword evidence="10 24" id="KW-0547">Nucleotide-binding</keyword>
<evidence type="ECO:0000256" key="23">
    <source>
        <dbReference type="PIRSR" id="PIRSR039102-1"/>
    </source>
</evidence>
<comment type="cofactor">
    <cofactor evidence="25">
        <name>Mg(2+)</name>
        <dbReference type="ChEBI" id="CHEBI:18420"/>
    </cofactor>
    <cofactor evidence="25">
        <name>Mn(2+)</name>
        <dbReference type="ChEBI" id="CHEBI:29035"/>
    </cofactor>
    <text evidence="25">Binds 2 magnesium or manganese ions per subunit.</text>
</comment>
<evidence type="ECO:0000256" key="3">
    <source>
        <dbReference type="ARBA" id="ARBA00004496"/>
    </source>
</evidence>
<dbReference type="NCBIfam" id="TIGR01205">
    <property type="entry name" value="D_ala_D_alaTIGR"/>
    <property type="match status" value="1"/>
</dbReference>
<keyword evidence="13 22" id="KW-0133">Cell shape</keyword>
<feature type="binding site" evidence="24">
    <location>
        <begin position="220"/>
        <end position="227"/>
    </location>
    <ligand>
        <name>ATP</name>
        <dbReference type="ChEBI" id="CHEBI:30616"/>
    </ligand>
</feature>
<dbReference type="InterPro" id="IPR005905">
    <property type="entry name" value="D_ala_D_ala"/>
</dbReference>
<keyword evidence="16 22" id="KW-0961">Cell wall biogenesis/degradation</keyword>
<feature type="domain" description="ATP-grasp" evidence="27">
    <location>
        <begin position="142"/>
        <end position="347"/>
    </location>
</feature>
<comment type="subcellular location">
    <subcellularLocation>
        <location evidence="3 22">Cytoplasm</location>
    </subcellularLocation>
</comment>
<dbReference type="GO" id="GO:0008360">
    <property type="term" value="P:regulation of cell shape"/>
    <property type="evidence" value="ECO:0007669"/>
    <property type="project" value="UniProtKB-KW"/>
</dbReference>
<keyword evidence="7 22" id="KW-0963">Cytoplasm</keyword>
<dbReference type="InterPro" id="IPR011761">
    <property type="entry name" value="ATP-grasp"/>
</dbReference>
<dbReference type="InterPro" id="IPR011095">
    <property type="entry name" value="Dala_Dala_lig_C"/>
</dbReference>
<feature type="binding site" evidence="25">
    <location>
        <position position="300"/>
    </location>
    <ligand>
        <name>Mg(2+)</name>
        <dbReference type="ChEBI" id="CHEBI:18420"/>
        <label>1</label>
    </ligand>
</feature>
<evidence type="ECO:0000256" key="18">
    <source>
        <dbReference type="ARBA" id="ARBA00060592"/>
    </source>
</evidence>
<evidence type="ECO:0000256" key="20">
    <source>
        <dbReference type="ARBA" id="ARBA00076288"/>
    </source>
</evidence>
<evidence type="ECO:0000256" key="24">
    <source>
        <dbReference type="PIRSR" id="PIRSR039102-2"/>
    </source>
</evidence>
<evidence type="ECO:0000313" key="29">
    <source>
        <dbReference type="Proteomes" id="UP000614469"/>
    </source>
</evidence>
<dbReference type="InterPro" id="IPR000291">
    <property type="entry name" value="D-Ala_lig_Van_CS"/>
</dbReference>
<feature type="active site" evidence="23">
    <location>
        <position position="325"/>
    </location>
</feature>
<dbReference type="GO" id="GO:0005829">
    <property type="term" value="C:cytosol"/>
    <property type="evidence" value="ECO:0007669"/>
    <property type="project" value="TreeGrafter"/>
</dbReference>
<dbReference type="NCBIfam" id="NF002378">
    <property type="entry name" value="PRK01372.1"/>
    <property type="match status" value="1"/>
</dbReference>
<dbReference type="FunFam" id="3.30.470.20:FF:000008">
    <property type="entry name" value="D-alanine--D-alanine ligase"/>
    <property type="match status" value="1"/>
</dbReference>
<evidence type="ECO:0000256" key="13">
    <source>
        <dbReference type="ARBA" id="ARBA00022960"/>
    </source>
</evidence>
<evidence type="ECO:0000259" key="27">
    <source>
        <dbReference type="PROSITE" id="PS50975"/>
    </source>
</evidence>
<dbReference type="PROSITE" id="PS50975">
    <property type="entry name" value="ATP_GRASP"/>
    <property type="match status" value="1"/>
</dbReference>
<dbReference type="SUPFAM" id="SSF52440">
    <property type="entry name" value="PreATP-grasp domain"/>
    <property type="match status" value="1"/>
</dbReference>
<dbReference type="Gene3D" id="3.30.470.20">
    <property type="entry name" value="ATP-grasp fold, B domain"/>
    <property type="match status" value="1"/>
</dbReference>
<dbReference type="EC" id="6.3.2.4" evidence="6 22"/>
<comment type="function">
    <text evidence="2 22">Cell wall formation.</text>
</comment>
<gene>
    <name evidence="22" type="primary">ddl</name>
    <name evidence="28" type="ORF">H8E29_12615</name>
</gene>
<evidence type="ECO:0000256" key="15">
    <source>
        <dbReference type="ARBA" id="ARBA00023211"/>
    </source>
</evidence>
<dbReference type="Proteomes" id="UP000614469">
    <property type="component" value="Unassembled WGS sequence"/>
</dbReference>
<evidence type="ECO:0000256" key="19">
    <source>
        <dbReference type="ARBA" id="ARBA00068427"/>
    </source>
</evidence>
<dbReference type="Pfam" id="PF07478">
    <property type="entry name" value="Dala_Dala_lig_C"/>
    <property type="match status" value="1"/>
</dbReference>
<accession>A0A8J6TGL1</accession>
<comment type="catalytic activity">
    <reaction evidence="17 22">
        <text>2 D-alanine + ATP = D-alanyl-D-alanine + ADP + phosphate + H(+)</text>
        <dbReference type="Rhea" id="RHEA:11224"/>
        <dbReference type="ChEBI" id="CHEBI:15378"/>
        <dbReference type="ChEBI" id="CHEBI:30616"/>
        <dbReference type="ChEBI" id="CHEBI:43474"/>
        <dbReference type="ChEBI" id="CHEBI:57416"/>
        <dbReference type="ChEBI" id="CHEBI:57822"/>
        <dbReference type="ChEBI" id="CHEBI:456216"/>
        <dbReference type="EC" id="6.3.2.4"/>
    </reaction>
</comment>
<evidence type="ECO:0000256" key="17">
    <source>
        <dbReference type="ARBA" id="ARBA00047614"/>
    </source>
</evidence>
<keyword evidence="12 25" id="KW-0460">Magnesium</keyword>
<feature type="binding site" evidence="25">
    <location>
        <position position="316"/>
    </location>
    <ligand>
        <name>Mg(2+)</name>
        <dbReference type="ChEBI" id="CHEBI:18420"/>
        <label>2</label>
    </ligand>
</feature>
<dbReference type="PIRSF" id="PIRSF039102">
    <property type="entry name" value="Ddl/VanB"/>
    <property type="match status" value="1"/>
</dbReference>
<comment type="caution">
    <text evidence="28">The sequence shown here is derived from an EMBL/GenBank/DDBJ whole genome shotgun (WGS) entry which is preliminary data.</text>
</comment>
<dbReference type="PROSITE" id="PS00844">
    <property type="entry name" value="DALA_DALA_LIGASE_2"/>
    <property type="match status" value="1"/>
</dbReference>
<evidence type="ECO:0000256" key="4">
    <source>
        <dbReference type="ARBA" id="ARBA00004752"/>
    </source>
</evidence>
<dbReference type="GO" id="GO:0046872">
    <property type="term" value="F:metal ion binding"/>
    <property type="evidence" value="ECO:0007669"/>
    <property type="project" value="UniProtKB-KW"/>
</dbReference>
<dbReference type="HAMAP" id="MF_00047">
    <property type="entry name" value="Dala_Dala_lig"/>
    <property type="match status" value="1"/>
</dbReference>
<feature type="binding site" evidence="24">
    <location>
        <begin position="182"/>
        <end position="184"/>
    </location>
    <ligand>
        <name>ATP</name>
        <dbReference type="ChEBI" id="CHEBI:30616"/>
    </ligand>
</feature>
<dbReference type="EMBL" id="JACNJN010000139">
    <property type="protein sequence ID" value="MBC8336103.1"/>
    <property type="molecule type" value="Genomic_DNA"/>
</dbReference>
<dbReference type="InterPro" id="IPR013815">
    <property type="entry name" value="ATP_grasp_subdomain_1"/>
</dbReference>
<evidence type="ECO:0000256" key="26">
    <source>
        <dbReference type="PROSITE-ProRule" id="PRU00409"/>
    </source>
</evidence>
<dbReference type="Pfam" id="PF01820">
    <property type="entry name" value="Dala_Dala_lig_N"/>
    <property type="match status" value="1"/>
</dbReference>
<dbReference type="GO" id="GO:0008716">
    <property type="term" value="F:D-alanine-D-alanine ligase activity"/>
    <property type="evidence" value="ECO:0007669"/>
    <property type="project" value="UniProtKB-UniRule"/>
</dbReference>
<keyword evidence="9 25" id="KW-0479">Metal-binding</keyword>
<comment type="pathway">
    <text evidence="4 22">Cell wall biogenesis; peptidoglycan biosynthesis.</text>
</comment>
<feature type="active site" evidence="23">
    <location>
        <position position="190"/>
    </location>
</feature>
<evidence type="ECO:0000256" key="22">
    <source>
        <dbReference type="HAMAP-Rule" id="MF_00047"/>
    </source>
</evidence>
<evidence type="ECO:0000256" key="9">
    <source>
        <dbReference type="ARBA" id="ARBA00022723"/>
    </source>
</evidence>
<keyword evidence="14 22" id="KW-0573">Peptidoglycan synthesis</keyword>
<keyword evidence="11 26" id="KW-0067">ATP-binding</keyword>
<dbReference type="SUPFAM" id="SSF56059">
    <property type="entry name" value="Glutathione synthetase ATP-binding domain-like"/>
    <property type="match status" value="1"/>
</dbReference>
<protein>
    <recommendedName>
        <fullName evidence="19 22">D-alanine--D-alanine ligase</fullName>
        <ecNumber evidence="6 22">6.3.2.4</ecNumber>
    </recommendedName>
    <alternativeName>
        <fullName evidence="21 22">D-Ala-D-Ala ligase</fullName>
    </alternativeName>
    <alternativeName>
        <fullName evidence="20 22">D-alanylalanine synthetase</fullName>
    </alternativeName>
</protein>
<dbReference type="GO" id="GO:0009252">
    <property type="term" value="P:peptidoglycan biosynthetic process"/>
    <property type="evidence" value="ECO:0007669"/>
    <property type="project" value="UniProtKB-UniRule"/>
</dbReference>
<dbReference type="Gene3D" id="3.30.1490.20">
    <property type="entry name" value="ATP-grasp fold, A domain"/>
    <property type="match status" value="1"/>
</dbReference>
<dbReference type="PANTHER" id="PTHR23132:SF25">
    <property type="entry name" value="D-ALANINE--D-ALANINE LIGASE A"/>
    <property type="match status" value="1"/>
</dbReference>
<evidence type="ECO:0000256" key="8">
    <source>
        <dbReference type="ARBA" id="ARBA00022598"/>
    </source>
</evidence>
<dbReference type="PROSITE" id="PS00843">
    <property type="entry name" value="DALA_DALA_LIGASE_1"/>
    <property type="match status" value="1"/>
</dbReference>
<reference evidence="28 29" key="1">
    <citation type="submission" date="2020-08" db="EMBL/GenBank/DDBJ databases">
        <title>Bridging the membrane lipid divide: bacteria of the FCB group superphylum have the potential to synthesize archaeal ether lipids.</title>
        <authorList>
            <person name="Villanueva L."/>
            <person name="Von Meijenfeldt F.A.B."/>
            <person name="Westbye A.B."/>
            <person name="Yadav S."/>
            <person name="Hopmans E.C."/>
            <person name="Dutilh B.E."/>
            <person name="Sinninghe Damste J.S."/>
        </authorList>
    </citation>
    <scope>NUCLEOTIDE SEQUENCE [LARGE SCALE GENOMIC DNA]</scope>
    <source>
        <strain evidence="28">NIOZ-UU36</strain>
    </source>
</reference>
<evidence type="ECO:0000256" key="5">
    <source>
        <dbReference type="ARBA" id="ARBA00010871"/>
    </source>
</evidence>
<organism evidence="28 29">
    <name type="scientific">Candidatus Desulfolinea nitratireducens</name>
    <dbReference type="NCBI Taxonomy" id="2841698"/>
    <lineage>
        <taxon>Bacteria</taxon>
        <taxon>Bacillati</taxon>
        <taxon>Chloroflexota</taxon>
        <taxon>Anaerolineae</taxon>
        <taxon>Anaerolineales</taxon>
        <taxon>Anaerolineales incertae sedis</taxon>
        <taxon>Candidatus Desulfolinea</taxon>
    </lineage>
</organism>
<dbReference type="GO" id="GO:0005524">
    <property type="term" value="F:ATP binding"/>
    <property type="evidence" value="ECO:0007669"/>
    <property type="project" value="UniProtKB-UniRule"/>
</dbReference>
<evidence type="ECO:0000256" key="25">
    <source>
        <dbReference type="PIRSR" id="PIRSR039102-3"/>
    </source>
</evidence>
<feature type="binding site" evidence="25">
    <location>
        <position position="314"/>
    </location>
    <ligand>
        <name>Mg(2+)</name>
        <dbReference type="ChEBI" id="CHEBI:18420"/>
        <label>2</label>
    </ligand>
</feature>
<name>A0A8J6TGL1_9CHLR</name>
<evidence type="ECO:0000256" key="1">
    <source>
        <dbReference type="ARBA" id="ARBA00001936"/>
    </source>
</evidence>
<dbReference type="PANTHER" id="PTHR23132">
    <property type="entry name" value="D-ALANINE--D-ALANINE LIGASE"/>
    <property type="match status" value="1"/>
</dbReference>
<evidence type="ECO:0000256" key="14">
    <source>
        <dbReference type="ARBA" id="ARBA00022984"/>
    </source>
</evidence>